<feature type="region of interest" description="Disordered" evidence="6">
    <location>
        <begin position="1"/>
        <end position="20"/>
    </location>
</feature>
<comment type="caution">
    <text evidence="8">The sequence shown here is derived from an EMBL/GenBank/DDBJ whole genome shotgun (WGS) entry which is preliminary data.</text>
</comment>
<reference evidence="8" key="1">
    <citation type="submission" date="2020-10" db="EMBL/GenBank/DDBJ databases">
        <authorList>
            <person name="Gilroy R."/>
        </authorList>
    </citation>
    <scope>NUCLEOTIDE SEQUENCE</scope>
    <source>
        <strain evidence="8">ChiSxjej1B13-7958</strain>
    </source>
</reference>
<sequence length="349" mass="38040">MDPYSNQGQSPAFEEPDLQLPSGTLLSGTLHTYRLDRVLGQGGFGITYAALSQGQNQTVAVKEYFPVRCSLRNPDRSVSPKPGREEEYQSGLNSFTQEARMLAALENFPSVVRVLDSFQAGGTAYLVMEYLDGIPLHQKAAQLGGRIPPEELLPKLPALLRDLEAIHRLGVLHRDITPDNIMWMPDGTLKLLDFGSARTMGGNKSMTVMLKLGFAPVEQYLTHGQGPYTDVYAMCATLYYLLTGVRPVDAVDRLEEDRLRSPIELGAALTPEENAALLHGMEIQPKRRTQTAEALAAELFPAAPVPMPAPASAPAPVQTSKVPAAPPAAPSLFRRLSAWLKGLWKDGQP</sequence>
<gene>
    <name evidence="8" type="ORF">IAB89_10980</name>
</gene>
<dbReference type="PANTHER" id="PTHR43289:SF34">
    <property type="entry name" value="SERINE_THREONINE-PROTEIN KINASE YBDM-RELATED"/>
    <property type="match status" value="1"/>
</dbReference>
<evidence type="ECO:0000256" key="2">
    <source>
        <dbReference type="ARBA" id="ARBA00022741"/>
    </source>
</evidence>
<evidence type="ECO:0000256" key="6">
    <source>
        <dbReference type="SAM" id="MobiDB-lite"/>
    </source>
</evidence>
<name>A0A9D1AQ17_9FIRM</name>
<dbReference type="GO" id="GO:0005524">
    <property type="term" value="F:ATP binding"/>
    <property type="evidence" value="ECO:0007669"/>
    <property type="project" value="UniProtKB-UniRule"/>
</dbReference>
<keyword evidence="8" id="KW-0723">Serine/threonine-protein kinase</keyword>
<evidence type="ECO:0000259" key="7">
    <source>
        <dbReference type="PROSITE" id="PS50011"/>
    </source>
</evidence>
<keyword evidence="1" id="KW-0808">Transferase</keyword>
<feature type="domain" description="Protein kinase" evidence="7">
    <location>
        <begin position="33"/>
        <end position="300"/>
    </location>
</feature>
<dbReference type="Gene3D" id="1.10.510.10">
    <property type="entry name" value="Transferase(Phosphotransferase) domain 1"/>
    <property type="match status" value="1"/>
</dbReference>
<dbReference type="SUPFAM" id="SSF56112">
    <property type="entry name" value="Protein kinase-like (PK-like)"/>
    <property type="match status" value="1"/>
</dbReference>
<dbReference type="PROSITE" id="PS50011">
    <property type="entry name" value="PROTEIN_KINASE_DOM"/>
    <property type="match status" value="1"/>
</dbReference>
<keyword evidence="2 5" id="KW-0547">Nucleotide-binding</keyword>
<dbReference type="PROSITE" id="PS00107">
    <property type="entry name" value="PROTEIN_KINASE_ATP"/>
    <property type="match status" value="1"/>
</dbReference>
<reference evidence="8" key="2">
    <citation type="journal article" date="2021" name="PeerJ">
        <title>Extensive microbial diversity within the chicken gut microbiome revealed by metagenomics and culture.</title>
        <authorList>
            <person name="Gilroy R."/>
            <person name="Ravi A."/>
            <person name="Getino M."/>
            <person name="Pursley I."/>
            <person name="Horton D.L."/>
            <person name="Alikhan N.F."/>
            <person name="Baker D."/>
            <person name="Gharbi K."/>
            <person name="Hall N."/>
            <person name="Watson M."/>
            <person name="Adriaenssens E.M."/>
            <person name="Foster-Nyarko E."/>
            <person name="Jarju S."/>
            <person name="Secka A."/>
            <person name="Antonio M."/>
            <person name="Oren A."/>
            <person name="Chaudhuri R.R."/>
            <person name="La Ragione R."/>
            <person name="Hildebrand F."/>
            <person name="Pallen M.J."/>
        </authorList>
    </citation>
    <scope>NUCLEOTIDE SEQUENCE</scope>
    <source>
        <strain evidence="8">ChiSxjej1B13-7958</strain>
    </source>
</reference>
<dbReference type="AlphaFoldDB" id="A0A9D1AQ17"/>
<dbReference type="EMBL" id="DVGZ01000119">
    <property type="protein sequence ID" value="HIR48157.1"/>
    <property type="molecule type" value="Genomic_DNA"/>
</dbReference>
<evidence type="ECO:0000256" key="4">
    <source>
        <dbReference type="ARBA" id="ARBA00022840"/>
    </source>
</evidence>
<dbReference type="Proteomes" id="UP000824242">
    <property type="component" value="Unassembled WGS sequence"/>
</dbReference>
<dbReference type="GO" id="GO:0004674">
    <property type="term" value="F:protein serine/threonine kinase activity"/>
    <property type="evidence" value="ECO:0007669"/>
    <property type="project" value="UniProtKB-KW"/>
</dbReference>
<dbReference type="Pfam" id="PF00069">
    <property type="entry name" value="Pkinase"/>
    <property type="match status" value="1"/>
</dbReference>
<dbReference type="InterPro" id="IPR017441">
    <property type="entry name" value="Protein_kinase_ATP_BS"/>
</dbReference>
<evidence type="ECO:0000256" key="3">
    <source>
        <dbReference type="ARBA" id="ARBA00022777"/>
    </source>
</evidence>
<evidence type="ECO:0000313" key="9">
    <source>
        <dbReference type="Proteomes" id="UP000824242"/>
    </source>
</evidence>
<evidence type="ECO:0000256" key="5">
    <source>
        <dbReference type="PROSITE-ProRule" id="PRU10141"/>
    </source>
</evidence>
<organism evidence="8 9">
    <name type="scientific">Candidatus Caccousia avicola</name>
    <dbReference type="NCBI Taxonomy" id="2840721"/>
    <lineage>
        <taxon>Bacteria</taxon>
        <taxon>Bacillati</taxon>
        <taxon>Bacillota</taxon>
        <taxon>Clostridia</taxon>
        <taxon>Eubacteriales</taxon>
        <taxon>Oscillospiraceae</taxon>
        <taxon>Oscillospiraceae incertae sedis</taxon>
        <taxon>Candidatus Caccousia</taxon>
    </lineage>
</organism>
<evidence type="ECO:0000256" key="1">
    <source>
        <dbReference type="ARBA" id="ARBA00022679"/>
    </source>
</evidence>
<protein>
    <submittedName>
        <fullName evidence="8">Serine/threonine protein kinase</fullName>
    </submittedName>
</protein>
<feature type="compositionally biased region" description="Polar residues" evidence="6">
    <location>
        <begin position="1"/>
        <end position="10"/>
    </location>
</feature>
<keyword evidence="3 8" id="KW-0418">Kinase</keyword>
<dbReference type="PANTHER" id="PTHR43289">
    <property type="entry name" value="MITOGEN-ACTIVATED PROTEIN KINASE KINASE KINASE 20-RELATED"/>
    <property type="match status" value="1"/>
</dbReference>
<dbReference type="InterPro" id="IPR011009">
    <property type="entry name" value="Kinase-like_dom_sf"/>
</dbReference>
<dbReference type="CDD" id="cd14014">
    <property type="entry name" value="STKc_PknB_like"/>
    <property type="match status" value="1"/>
</dbReference>
<evidence type="ECO:0000313" key="8">
    <source>
        <dbReference type="EMBL" id="HIR48157.1"/>
    </source>
</evidence>
<dbReference type="InterPro" id="IPR000719">
    <property type="entry name" value="Prot_kinase_dom"/>
</dbReference>
<keyword evidence="4 5" id="KW-0067">ATP-binding</keyword>
<accession>A0A9D1AQ17</accession>
<proteinExistence type="predicted"/>
<feature type="binding site" evidence="5">
    <location>
        <position position="62"/>
    </location>
    <ligand>
        <name>ATP</name>
        <dbReference type="ChEBI" id="CHEBI:30616"/>
    </ligand>
</feature>